<dbReference type="PANTHER" id="PTHR23020">
    <property type="entry name" value="UNCHARACTERIZED NUCLEAR HORMONE RECEPTOR-RELATED"/>
    <property type="match status" value="1"/>
</dbReference>
<dbReference type="InterPro" id="IPR052961">
    <property type="entry name" value="Oxido-Kinase-like_Enzymes"/>
</dbReference>
<organism evidence="2 3">
    <name type="scientific">Cyclotella atomus</name>
    <dbReference type="NCBI Taxonomy" id="382360"/>
    <lineage>
        <taxon>Eukaryota</taxon>
        <taxon>Sar</taxon>
        <taxon>Stramenopiles</taxon>
        <taxon>Ochrophyta</taxon>
        <taxon>Bacillariophyta</taxon>
        <taxon>Coscinodiscophyceae</taxon>
        <taxon>Thalassiosirophycidae</taxon>
        <taxon>Stephanodiscales</taxon>
        <taxon>Stephanodiscaceae</taxon>
        <taxon>Cyclotella</taxon>
    </lineage>
</organism>
<dbReference type="AlphaFoldDB" id="A0ABD3QXJ2"/>
<sequence length="390" mass="44147">MAIANIEYIANPQDITLELLSEILSNKVASHDLKPLGKGAMSNVQILTIEYDKSINKNEELPIQFIVKFKKPEIPLPDLFSVEAEFYRLTESISNEPSSFPFQLVKAYAAGSSWLMLHFISHSGITTYDVHEGCPTSLFDELLVAMAKMHSYFWIYDEDQSANGSGTILKYHSQKLSATPGAGHSLPISERQKLFLPAWPAFRDRLSLYIKDSDSLQMMEGIVEWTAADDHIEKSAFLVSLRKWTIVHGDFHIGNLLVNKTTPWLVDWSMAGVGNPLVDLVFFLVVGAPNISTDGSDTATSASVERVLKLYHTALNNQNPMLSWDQLVLNFRLCLLNQLIILVCYDELCRDMADSFQDERVVYHAHFDRVNVRCVKMLLSDFGWVDDMFR</sequence>
<dbReference type="Proteomes" id="UP001530400">
    <property type="component" value="Unassembled WGS sequence"/>
</dbReference>
<comment type="caution">
    <text evidence="2">The sequence shown here is derived from an EMBL/GenBank/DDBJ whole genome shotgun (WGS) entry which is preliminary data.</text>
</comment>
<protein>
    <recommendedName>
        <fullName evidence="1">Aminoglycoside phosphotransferase domain-containing protein</fullName>
    </recommendedName>
</protein>
<dbReference type="Gene3D" id="3.90.1200.10">
    <property type="match status" value="1"/>
</dbReference>
<dbReference type="InterPro" id="IPR011009">
    <property type="entry name" value="Kinase-like_dom_sf"/>
</dbReference>
<proteinExistence type="predicted"/>
<keyword evidence="3" id="KW-1185">Reference proteome</keyword>
<gene>
    <name evidence="2" type="ORF">ACHAWO_005316</name>
</gene>
<accession>A0ABD3QXJ2</accession>
<dbReference type="PANTHER" id="PTHR23020:SF41">
    <property type="entry name" value="AMINOGLYCOSIDE PHOSPHOTRANSFERASE DOMAIN-CONTAINING PROTEIN"/>
    <property type="match status" value="1"/>
</dbReference>
<dbReference type="Pfam" id="PF01636">
    <property type="entry name" value="APH"/>
    <property type="match status" value="1"/>
</dbReference>
<feature type="domain" description="Aminoglycoside phosphotransferase" evidence="1">
    <location>
        <begin position="225"/>
        <end position="285"/>
    </location>
</feature>
<evidence type="ECO:0000259" key="1">
    <source>
        <dbReference type="Pfam" id="PF01636"/>
    </source>
</evidence>
<evidence type="ECO:0000313" key="2">
    <source>
        <dbReference type="EMBL" id="KAL3804787.1"/>
    </source>
</evidence>
<name>A0ABD3QXJ2_9STRA</name>
<dbReference type="SUPFAM" id="SSF56112">
    <property type="entry name" value="Protein kinase-like (PK-like)"/>
    <property type="match status" value="1"/>
</dbReference>
<evidence type="ECO:0000313" key="3">
    <source>
        <dbReference type="Proteomes" id="UP001530400"/>
    </source>
</evidence>
<dbReference type="InterPro" id="IPR002575">
    <property type="entry name" value="Aminoglycoside_PTrfase"/>
</dbReference>
<reference evidence="2 3" key="1">
    <citation type="submission" date="2024-10" db="EMBL/GenBank/DDBJ databases">
        <title>Updated reference genomes for cyclostephanoid diatoms.</title>
        <authorList>
            <person name="Roberts W.R."/>
            <person name="Alverson A.J."/>
        </authorList>
    </citation>
    <scope>NUCLEOTIDE SEQUENCE [LARGE SCALE GENOMIC DNA]</scope>
    <source>
        <strain evidence="2 3">AJA010-31</strain>
    </source>
</reference>
<dbReference type="EMBL" id="JALLPJ020000028">
    <property type="protein sequence ID" value="KAL3804787.1"/>
    <property type="molecule type" value="Genomic_DNA"/>
</dbReference>